<dbReference type="Proteomes" id="UP001642540">
    <property type="component" value="Unassembled WGS sequence"/>
</dbReference>
<evidence type="ECO:0000259" key="3">
    <source>
        <dbReference type="PROSITE" id="PS51043"/>
    </source>
</evidence>
<dbReference type="EMBL" id="CAXLJM020000046">
    <property type="protein sequence ID" value="CAL8111968.1"/>
    <property type="molecule type" value="Genomic_DNA"/>
</dbReference>
<name>A0ABP1QXC0_9HEXA</name>
<feature type="compositionally biased region" description="Low complexity" evidence="2">
    <location>
        <begin position="86"/>
        <end position="100"/>
    </location>
</feature>
<feature type="region of interest" description="Disordered" evidence="2">
    <location>
        <begin position="316"/>
        <end position="361"/>
    </location>
</feature>
<protein>
    <recommendedName>
        <fullName evidence="3">DDHD domain-containing protein</fullName>
    </recommendedName>
</protein>
<proteinExistence type="inferred from homology"/>
<accession>A0ABP1QXC0</accession>
<keyword evidence="5" id="KW-1185">Reference proteome</keyword>
<dbReference type="SMART" id="SM01127">
    <property type="entry name" value="DDHD"/>
    <property type="match status" value="1"/>
</dbReference>
<comment type="similarity">
    <text evidence="1">Belongs to the PA-PLA1 family.</text>
</comment>
<evidence type="ECO:0000313" key="5">
    <source>
        <dbReference type="Proteomes" id="UP001642540"/>
    </source>
</evidence>
<dbReference type="PANTHER" id="PTHR23509">
    <property type="entry name" value="PA-PL1 PHOSPHOLIPASE FAMILY"/>
    <property type="match status" value="1"/>
</dbReference>
<reference evidence="4 5" key="1">
    <citation type="submission" date="2024-08" db="EMBL/GenBank/DDBJ databases">
        <authorList>
            <person name="Cucini C."/>
            <person name="Frati F."/>
        </authorList>
    </citation>
    <scope>NUCLEOTIDE SEQUENCE [LARGE SCALE GENOMIC DNA]</scope>
</reference>
<evidence type="ECO:0000256" key="2">
    <source>
        <dbReference type="SAM" id="MobiDB-lite"/>
    </source>
</evidence>
<comment type="caution">
    <text evidence="4">The sequence shown here is derived from an EMBL/GenBank/DDBJ whole genome shotgun (WGS) entry which is preliminary data.</text>
</comment>
<feature type="domain" description="DDHD" evidence="3">
    <location>
        <begin position="780"/>
        <end position="1037"/>
    </location>
</feature>
<organism evidence="4 5">
    <name type="scientific">Orchesella dallaii</name>
    <dbReference type="NCBI Taxonomy" id="48710"/>
    <lineage>
        <taxon>Eukaryota</taxon>
        <taxon>Metazoa</taxon>
        <taxon>Ecdysozoa</taxon>
        <taxon>Arthropoda</taxon>
        <taxon>Hexapoda</taxon>
        <taxon>Collembola</taxon>
        <taxon>Entomobryomorpha</taxon>
        <taxon>Entomobryoidea</taxon>
        <taxon>Orchesellidae</taxon>
        <taxon>Orchesellinae</taxon>
        <taxon>Orchesella</taxon>
    </lineage>
</organism>
<gene>
    <name evidence="4" type="ORF">ODALV1_LOCUS15436</name>
</gene>
<feature type="region of interest" description="Disordered" evidence="2">
    <location>
        <begin position="882"/>
        <end position="924"/>
    </location>
</feature>
<dbReference type="Pfam" id="PF02862">
    <property type="entry name" value="DDHD"/>
    <property type="match status" value="1"/>
</dbReference>
<dbReference type="PANTHER" id="PTHR23509:SF48">
    <property type="entry name" value="INTRACELLULAR PHOSPHOLIPASE A1"/>
    <property type="match status" value="1"/>
</dbReference>
<evidence type="ECO:0000313" key="4">
    <source>
        <dbReference type="EMBL" id="CAL8111968.1"/>
    </source>
</evidence>
<dbReference type="InterPro" id="IPR004177">
    <property type="entry name" value="DDHD_dom"/>
</dbReference>
<feature type="region of interest" description="Disordered" evidence="2">
    <location>
        <begin position="51"/>
        <end position="162"/>
    </location>
</feature>
<feature type="compositionally biased region" description="Polar residues" evidence="2">
    <location>
        <begin position="51"/>
        <end position="78"/>
    </location>
</feature>
<feature type="compositionally biased region" description="Low complexity" evidence="2">
    <location>
        <begin position="339"/>
        <end position="358"/>
    </location>
</feature>
<dbReference type="InterPro" id="IPR058055">
    <property type="entry name" value="PA-PLA1"/>
</dbReference>
<feature type="compositionally biased region" description="Polar residues" evidence="2">
    <location>
        <begin position="882"/>
        <end position="909"/>
    </location>
</feature>
<evidence type="ECO:0000256" key="1">
    <source>
        <dbReference type="ARBA" id="ARBA00038464"/>
    </source>
</evidence>
<dbReference type="PROSITE" id="PS51043">
    <property type="entry name" value="DDHD"/>
    <property type="match status" value="1"/>
</dbReference>
<sequence length="1047" mass="117362">MRHSHQTPHELPYENHMLHQQLHDDGLHSLQQHHQQQHYYTLTNDTNLQQQPMYNTNQNQSHHLGNISTTGATPLSQHTHFDEVKGSSTWHSGGSGSSASHQLPYIDQGFGPPPPSQTQQHQPSPTPPLHQYRTHNQQDAHLAEGTGYPSQPSGGGHVPNFESNLRFATDHFAAALNFNAPYSEGGSGGLFGGLMMGGANASGGAGNPTGATAAPGVVGEEEVRQQSVSSDSQAFYGNETMVKELRPEFVRWFYRYEQDRKWKPFTGYDSIRIESKYREVYRENIVSYSHNSYYPVASSNDESTDFSKFVQMQHNLQPQQQHHQHLHQLPPQPPPHHVLPPNNNNNTVNMTSMSNQSTPSRFSDMMQHKWWPGKGGETTVDTEFNNGGIGFPSSLRNNSIGATGYLPSAIKGRVAAVGNNKEKMLQKANSASALLGNNGNYANHVSGTTPTAPMNPDMTKVIIVREGLYEVDLESWTCFSTYWPGDVCIITRGTWFYDGTWDALPVDQAEKLEEGHMGKFCGASLINIQTVVGQTEEDKKTGGTTAAPAIHRVSFNDFHVDWTSPTDIHWYSTATSHKFMRSVGQKLGFSDWGHRICRGYYKPASIVDRPSEIGHIVFVIHGIGHKMDTGRIVRNCSAFRDCVATMKDKYFPQLNNAKQRAEFFPVEWRSAAKLDGDIVEAITPQKLLTLRQLLNSTAMDIMYYTSPLYRAEIQNALRDELNRIYANFVKRNPSFTRNGGKVSVMAHSLGAVITYDIMTGYLCSMDGGIGMQHHIPQQGLLFNLEHFFCLGSPLSVFLALRWREPHDPMLRSQILPSHLCKRLYNVFYSSDPVAYRLEPLLNRYYVRIAPVTIHSYNAPGKLRYTDMPRELVTKEMNVTKTASDNTTTSLPLPIDPSTSSIAQKTTPTNRPKVPFTLKSMPSSPNKETNNWGGWFNITKYWKGSTSPAAPDGYTDIPVGELNVGNVEDTSYVPNKENYTTVLDEEPSNIPNDLEYRLDYVLRESQFSGSSYIAALTSHTSYWSSPDAAYFVMNHLYDELIEQANDER</sequence>